<dbReference type="GO" id="GO:0008726">
    <property type="term" value="F:alkanesulfonate monooxygenase activity"/>
    <property type="evidence" value="ECO:0007669"/>
    <property type="project" value="TreeGrafter"/>
</dbReference>
<dbReference type="Pfam" id="PF00296">
    <property type="entry name" value="Bac_luciferase"/>
    <property type="match status" value="1"/>
</dbReference>
<dbReference type="InterPro" id="IPR011251">
    <property type="entry name" value="Luciferase-like_dom"/>
</dbReference>
<evidence type="ECO:0000313" key="7">
    <source>
        <dbReference type="Proteomes" id="UP001180845"/>
    </source>
</evidence>
<keyword evidence="4 6" id="KW-0503">Monooxygenase</keyword>
<sequence length="356" mass="39430">MVQVGLLLSDVPKSVTPDQQFKDVLRIVEAAQRNGFTYIAIGQHFLYGDLRWLQPVPLLARLAAEVGPEVKLVTQIMIAPLYHPVLLAEEIATLDVVTEGRLVFGAGLGYRPEEFDYLDVPFKQRASRMDESLELMKKLWTEDTVNHQGKYWQLEDVAPHLKPVQSPHPPIWIGAHSMAGTRRAGRFGDAYACPPETPPHEVAERLTVVQEGFAARGKEFGPQPLRRNVMVADTREEAITEYARVAQGRYLTYARKGLDVMADTDLENEFAQAVSGHAVIGTPDDVVGQLTKLATDLPVDPLLVRPQWPTMDGDETIAAINRLGREVVPSLLPITPRRDIPAPELFSEPAVGGTQP</sequence>
<evidence type="ECO:0000256" key="3">
    <source>
        <dbReference type="ARBA" id="ARBA00023002"/>
    </source>
</evidence>
<dbReference type="Proteomes" id="UP001180845">
    <property type="component" value="Unassembled WGS sequence"/>
</dbReference>
<keyword evidence="1" id="KW-0285">Flavoprotein</keyword>
<reference evidence="6" key="1">
    <citation type="submission" date="2023-07" db="EMBL/GenBank/DDBJ databases">
        <title>Sequencing the genomes of 1000 actinobacteria strains.</title>
        <authorList>
            <person name="Klenk H.-P."/>
        </authorList>
    </citation>
    <scope>NUCLEOTIDE SEQUENCE</scope>
    <source>
        <strain evidence="6">DSM 45977</strain>
    </source>
</reference>
<dbReference type="AlphaFoldDB" id="A0AAE3ZFD3"/>
<protein>
    <submittedName>
        <fullName evidence="6">Alkanesulfonate monooxygenase SsuD/methylene tetrahydromethanopterin reductase-like flavin-dependent oxidoreductase (Luciferase family)</fullName>
    </submittedName>
</protein>
<dbReference type="EMBL" id="JAVDXW010000001">
    <property type="protein sequence ID" value="MDR7303933.1"/>
    <property type="molecule type" value="Genomic_DNA"/>
</dbReference>
<feature type="domain" description="Luciferase-like" evidence="5">
    <location>
        <begin position="9"/>
        <end position="292"/>
    </location>
</feature>
<keyword evidence="2" id="KW-0288">FMN</keyword>
<accession>A0AAE3ZFD3</accession>
<keyword evidence="7" id="KW-1185">Reference proteome</keyword>
<evidence type="ECO:0000256" key="1">
    <source>
        <dbReference type="ARBA" id="ARBA00022630"/>
    </source>
</evidence>
<dbReference type="GO" id="GO:0046306">
    <property type="term" value="P:alkanesulfonate catabolic process"/>
    <property type="evidence" value="ECO:0007669"/>
    <property type="project" value="TreeGrafter"/>
</dbReference>
<evidence type="ECO:0000256" key="2">
    <source>
        <dbReference type="ARBA" id="ARBA00022643"/>
    </source>
</evidence>
<evidence type="ECO:0000256" key="4">
    <source>
        <dbReference type="ARBA" id="ARBA00023033"/>
    </source>
</evidence>
<organism evidence="6 7">
    <name type="scientific">Haloactinomyces albus</name>
    <dbReference type="NCBI Taxonomy" id="1352928"/>
    <lineage>
        <taxon>Bacteria</taxon>
        <taxon>Bacillati</taxon>
        <taxon>Actinomycetota</taxon>
        <taxon>Actinomycetes</taxon>
        <taxon>Actinopolysporales</taxon>
        <taxon>Actinopolysporaceae</taxon>
        <taxon>Haloactinomyces</taxon>
    </lineage>
</organism>
<keyword evidence="3" id="KW-0560">Oxidoreductase</keyword>
<proteinExistence type="predicted"/>
<dbReference type="RefSeq" id="WP_310276822.1">
    <property type="nucleotide sequence ID" value="NZ_JAVDXW010000001.1"/>
</dbReference>
<name>A0AAE3ZFD3_9ACTN</name>
<dbReference type="InterPro" id="IPR050172">
    <property type="entry name" value="SsuD_RutA_monooxygenase"/>
</dbReference>
<evidence type="ECO:0000259" key="5">
    <source>
        <dbReference type="Pfam" id="PF00296"/>
    </source>
</evidence>
<dbReference type="InterPro" id="IPR036661">
    <property type="entry name" value="Luciferase-like_sf"/>
</dbReference>
<comment type="caution">
    <text evidence="6">The sequence shown here is derived from an EMBL/GenBank/DDBJ whole genome shotgun (WGS) entry which is preliminary data.</text>
</comment>
<evidence type="ECO:0000313" key="6">
    <source>
        <dbReference type="EMBL" id="MDR7303933.1"/>
    </source>
</evidence>
<gene>
    <name evidence="6" type="ORF">JOF55_004114</name>
</gene>
<dbReference type="PANTHER" id="PTHR42847:SF4">
    <property type="entry name" value="ALKANESULFONATE MONOOXYGENASE-RELATED"/>
    <property type="match status" value="1"/>
</dbReference>
<dbReference type="SUPFAM" id="SSF51679">
    <property type="entry name" value="Bacterial luciferase-like"/>
    <property type="match status" value="1"/>
</dbReference>
<dbReference type="Gene3D" id="3.20.20.30">
    <property type="entry name" value="Luciferase-like domain"/>
    <property type="match status" value="1"/>
</dbReference>
<dbReference type="PANTHER" id="PTHR42847">
    <property type="entry name" value="ALKANESULFONATE MONOOXYGENASE"/>
    <property type="match status" value="1"/>
</dbReference>